<dbReference type="GO" id="GO:0005549">
    <property type="term" value="F:odorant binding"/>
    <property type="evidence" value="ECO:0007669"/>
    <property type="project" value="InterPro"/>
</dbReference>
<dbReference type="VEuPathDB" id="VectorBase:MDOMA2_020981"/>
<evidence type="ECO:0000256" key="9">
    <source>
        <dbReference type="ARBA" id="ARBA00023224"/>
    </source>
</evidence>
<organism evidence="12 13">
    <name type="scientific">Musca domestica</name>
    <name type="common">House fly</name>
    <dbReference type="NCBI Taxonomy" id="7370"/>
    <lineage>
        <taxon>Eukaryota</taxon>
        <taxon>Metazoa</taxon>
        <taxon>Ecdysozoa</taxon>
        <taxon>Arthropoda</taxon>
        <taxon>Hexapoda</taxon>
        <taxon>Insecta</taxon>
        <taxon>Pterygota</taxon>
        <taxon>Neoptera</taxon>
        <taxon>Endopterygota</taxon>
        <taxon>Diptera</taxon>
        <taxon>Brachycera</taxon>
        <taxon>Muscomorpha</taxon>
        <taxon>Muscoidea</taxon>
        <taxon>Muscidae</taxon>
        <taxon>Musca</taxon>
    </lineage>
</organism>
<comment type="subcellular location">
    <subcellularLocation>
        <location evidence="1 11">Cell membrane</location>
        <topology evidence="1 11">Multi-pass membrane protein</topology>
    </subcellularLocation>
</comment>
<evidence type="ECO:0000256" key="11">
    <source>
        <dbReference type="RuleBase" id="RU351113"/>
    </source>
</evidence>
<evidence type="ECO:0000256" key="2">
    <source>
        <dbReference type="ARBA" id="ARBA00022475"/>
    </source>
</evidence>
<dbReference type="AlphaFoldDB" id="A0A9J7CP69"/>
<dbReference type="RefSeq" id="XP_005180067.3">
    <property type="nucleotide sequence ID" value="XM_005180010.4"/>
</dbReference>
<comment type="similarity">
    <text evidence="11">Belongs to the insect chemoreceptor superfamily. Heteromeric odorant receptor channel (TC 1.A.69) family.</text>
</comment>
<evidence type="ECO:0000256" key="6">
    <source>
        <dbReference type="ARBA" id="ARBA00022989"/>
    </source>
</evidence>
<accession>A0A9J7CP69</accession>
<protein>
    <recommendedName>
        <fullName evidence="11">Odorant receptor</fullName>
    </recommendedName>
</protein>
<evidence type="ECO:0000256" key="10">
    <source>
        <dbReference type="ARBA" id="ARBA00038679"/>
    </source>
</evidence>
<dbReference type="OrthoDB" id="8185860at2759"/>
<feature type="transmembrane region" description="Helical" evidence="11">
    <location>
        <begin position="315"/>
        <end position="332"/>
    </location>
</feature>
<evidence type="ECO:0000256" key="3">
    <source>
        <dbReference type="ARBA" id="ARBA00022606"/>
    </source>
</evidence>
<comment type="subunit">
    <text evidence="10">Interacts with Orco. Complexes exist early in the endomembrane system in olfactory sensory neurons (OSNs), coupling these complexes to the conserved ciliary trafficking pathway.</text>
</comment>
<evidence type="ECO:0000256" key="7">
    <source>
        <dbReference type="ARBA" id="ARBA00023136"/>
    </source>
</evidence>
<name>A0A9J7CP69_MUSDO</name>
<dbReference type="InterPro" id="IPR004117">
    <property type="entry name" value="7tm6_olfct_rcpt"/>
</dbReference>
<dbReference type="GO" id="GO:0007165">
    <property type="term" value="P:signal transduction"/>
    <property type="evidence" value="ECO:0007669"/>
    <property type="project" value="UniProtKB-KW"/>
</dbReference>
<dbReference type="PANTHER" id="PTHR21137:SF44">
    <property type="entry name" value="ODORANT RECEPTOR 13A-RELATED"/>
    <property type="match status" value="1"/>
</dbReference>
<evidence type="ECO:0000313" key="13">
    <source>
        <dbReference type="RefSeq" id="XP_005180067.3"/>
    </source>
</evidence>
<reference evidence="13" key="1">
    <citation type="submission" date="2025-08" db="UniProtKB">
        <authorList>
            <consortium name="RefSeq"/>
        </authorList>
    </citation>
    <scope>IDENTIFICATION</scope>
    <source>
        <strain evidence="13">Aabys</strain>
        <tissue evidence="13">Whole body</tissue>
    </source>
</reference>
<comment type="caution">
    <text evidence="11">Lacks conserved residue(s) required for the propagation of feature annotation.</text>
</comment>
<feature type="transmembrane region" description="Helical" evidence="11">
    <location>
        <begin position="284"/>
        <end position="308"/>
    </location>
</feature>
<gene>
    <name evidence="13" type="primary">LOC101891800</name>
</gene>
<keyword evidence="2" id="KW-1003">Cell membrane</keyword>
<keyword evidence="6 11" id="KW-1133">Transmembrane helix</keyword>
<evidence type="ECO:0000256" key="4">
    <source>
        <dbReference type="ARBA" id="ARBA00022692"/>
    </source>
</evidence>
<proteinExistence type="inferred from homology"/>
<dbReference type="GO" id="GO:0004984">
    <property type="term" value="F:olfactory receptor activity"/>
    <property type="evidence" value="ECO:0007669"/>
    <property type="project" value="InterPro"/>
</dbReference>
<dbReference type="Pfam" id="PF02949">
    <property type="entry name" value="7tm_6"/>
    <property type="match status" value="1"/>
</dbReference>
<evidence type="ECO:0000256" key="5">
    <source>
        <dbReference type="ARBA" id="ARBA00022725"/>
    </source>
</evidence>
<feature type="transmembrane region" description="Helical" evidence="11">
    <location>
        <begin position="83"/>
        <end position="103"/>
    </location>
</feature>
<keyword evidence="5 11" id="KW-0552">Olfaction</keyword>
<keyword evidence="4 11" id="KW-0812">Transmembrane</keyword>
<dbReference type="GeneID" id="101891800"/>
<keyword evidence="12" id="KW-1185">Reference proteome</keyword>
<dbReference type="Proteomes" id="UP001652621">
    <property type="component" value="Unplaced"/>
</dbReference>
<keyword evidence="9 11" id="KW-0807">Transducer</keyword>
<feature type="transmembrane region" description="Helical" evidence="11">
    <location>
        <begin position="46"/>
        <end position="71"/>
    </location>
</feature>
<evidence type="ECO:0000256" key="1">
    <source>
        <dbReference type="ARBA" id="ARBA00004651"/>
    </source>
</evidence>
<keyword evidence="8 11" id="KW-0675">Receptor</keyword>
<sequence length="415" mass="48200">MSIVRVKKARVNFQRDFRDFCHLPNYLMRIYGRDFSERKRTKWQTLLLRLYAVVTVSSHIYCFYFISQQVFLMFLSGVPNLELFLRLLSGFNYGLFAIMKYLAFKNRITDAAAINRVLREIYPKAGRERILYRVNAFFWPKWMLTVIYFYFGAVAFIVLSPLLESVIVFVIGVGRLGWNEAQFGYIKLYDIPYSFDHRSPFAYVLTYSIELFHAQFVIICNVCGDIWLLCYAMQLCMHLDYLIKILEHYEPRVEHHLRDTQFIAGFSQKHQILLNIADDVNTVFGVQLLLILISTAATICCAGIYTLTQGVGKELLEYVAFLPCVVGQYYLICFYGQRLVSSSENVGAAAYNHAWYNGSPSYKKSVLVIMTRSQRSMKLKAYGLSSVSLGSFRMVMSESYRFFAVLKHAVFDKKN</sequence>
<keyword evidence="3 11" id="KW-0716">Sensory transduction</keyword>
<dbReference type="PANTHER" id="PTHR21137">
    <property type="entry name" value="ODORANT RECEPTOR"/>
    <property type="match status" value="1"/>
</dbReference>
<dbReference type="KEGG" id="mde:101891800"/>
<feature type="transmembrane region" description="Helical" evidence="11">
    <location>
        <begin position="147"/>
        <end position="171"/>
    </location>
</feature>
<evidence type="ECO:0000313" key="12">
    <source>
        <dbReference type="Proteomes" id="UP001652621"/>
    </source>
</evidence>
<evidence type="ECO:0000256" key="8">
    <source>
        <dbReference type="ARBA" id="ARBA00023170"/>
    </source>
</evidence>
<keyword evidence="7 11" id="KW-0472">Membrane</keyword>
<dbReference type="GO" id="GO:0005886">
    <property type="term" value="C:plasma membrane"/>
    <property type="evidence" value="ECO:0007669"/>
    <property type="project" value="UniProtKB-SubCell"/>
</dbReference>